<dbReference type="HOGENOM" id="CLU_492453_0_0_10"/>
<dbReference type="Gene3D" id="2.60.40.10">
    <property type="entry name" value="Immunoglobulins"/>
    <property type="match status" value="1"/>
</dbReference>
<dbReference type="eggNOG" id="ENOG5033S2F">
    <property type="taxonomic scope" value="Bacteria"/>
</dbReference>
<evidence type="ECO:0000256" key="1">
    <source>
        <dbReference type="SAM" id="SignalP"/>
    </source>
</evidence>
<evidence type="ECO:0000313" key="4">
    <source>
        <dbReference type="Proteomes" id="UP000006052"/>
    </source>
</evidence>
<dbReference type="PROSITE" id="PS51257">
    <property type="entry name" value="PROKAR_LIPOPROTEIN"/>
    <property type="match status" value="1"/>
</dbReference>
<dbReference type="Proteomes" id="UP000006052">
    <property type="component" value="Chromosome"/>
</dbReference>
<dbReference type="KEGG" id="afd:Alfi_0613"/>
<feature type="domain" description="Fibronectin type-III" evidence="2">
    <location>
        <begin position="128"/>
        <end position="214"/>
    </location>
</feature>
<protein>
    <recommendedName>
        <fullName evidence="2">Fibronectin type-III domain-containing protein</fullName>
    </recommendedName>
</protein>
<evidence type="ECO:0000259" key="2">
    <source>
        <dbReference type="SMART" id="SM00060"/>
    </source>
</evidence>
<organism evidence="3 4">
    <name type="scientific">Alistipes finegoldii (strain DSM 17242 / JCM 16770 / CCUG 46020 / CIP 107999 / KCTC 15236 / AHN 2437)</name>
    <dbReference type="NCBI Taxonomy" id="679935"/>
    <lineage>
        <taxon>Bacteria</taxon>
        <taxon>Pseudomonadati</taxon>
        <taxon>Bacteroidota</taxon>
        <taxon>Bacteroidia</taxon>
        <taxon>Bacteroidales</taxon>
        <taxon>Rikenellaceae</taxon>
        <taxon>Alistipes</taxon>
    </lineage>
</organism>
<gene>
    <name evidence="3" type="ordered locus">Alfi_0613</name>
</gene>
<dbReference type="RefSeq" id="WP_014774712.1">
    <property type="nucleotide sequence ID" value="NC_018011.1"/>
</dbReference>
<dbReference type="EMBL" id="CP003274">
    <property type="protein sequence ID" value="AFL77000.1"/>
    <property type="molecule type" value="Genomic_DNA"/>
</dbReference>
<name>I3YJ32_ALIFI</name>
<accession>I3YJ32</accession>
<sequence length="637" mass="67582">MIKSILSWSTALLVLCSGLLASCDDKDEGGGNPPAPAVTLAVGDAASNTLKFTLTLSDADKCTYVCTKSSEAVPSAEKILADGKSVTASGLITIGDLEPSTTYRLSAVASNGKVNGKVETIEHTTSAPDVHPAVVLTPGTPTSTTLSFTAALTDPETAAYVCLEKTEGTTVPTAEEILRDGTAIAQTGELLVENLKPATVYLIAAAVANTGVYSEVETLEMETVARTPVVTVIAGTPTETTLSFHFKLTDAEKAAYVCIEETDNPTIPSAEEILRDGTDLPVSADAAEIRELKPGTTYIVAVAASNKTVYSDVKTVEMTTDQAVEGPIVFDRQAAGGYYPTESSYIGEFLLVLADGETTESGGVYATTGAGRAMSIDLYQMAVSNPNTTITLPARDYRYATNKGLTTFDPVKTYCMVNDGKGNITRTDFKAGTISVKKAGSTYTITATLTTTDDEEFTTSYEGPLTIENKTSTEIPDLPTLDKDVTNLSFIRALGKYYSDSDTADQCIVNLYDVEPTISYGSDYLGQAGHLVSLDLSTAVSTEMQLQEGTYNVSASGTPGSYEAGRQTEFMDTKLPVGTYCEERNDNFQSFYGFVASGTVTITKSGSGYRFVLDFTTDKGHKVSGTYEGNVEMTDKR</sequence>
<keyword evidence="1" id="KW-0732">Signal</keyword>
<dbReference type="PATRIC" id="fig|679935.3.peg.578"/>
<feature type="chain" id="PRO_5003683158" description="Fibronectin type-III domain-containing protein" evidence="1">
    <location>
        <begin position="22"/>
        <end position="637"/>
    </location>
</feature>
<reference evidence="4" key="1">
    <citation type="journal article" date="2013" name="Stand. Genomic Sci.">
        <title>Complete genome sequence of the bile-resistant pigment-producing anaerobe Alistipes finegoldii type strain (AHN2437(T)).</title>
        <authorList>
            <person name="Mavromatis K."/>
            <person name="Stackebrandt E."/>
            <person name="Munk C."/>
            <person name="Lapidus A."/>
            <person name="Nolan M."/>
            <person name="Lucas S."/>
            <person name="Hammon N."/>
            <person name="Deshpande S."/>
            <person name="Cheng J.F."/>
            <person name="Tapia R."/>
            <person name="Goodwin L.A."/>
            <person name="Pitluck S."/>
            <person name="Liolios K."/>
            <person name="Pagani I."/>
            <person name="Ivanova N."/>
            <person name="Mikhailova N."/>
            <person name="Huntemann M."/>
            <person name="Pati A."/>
            <person name="Chen A."/>
            <person name="Palaniappan K."/>
            <person name="Land M."/>
            <person name="Hauser L."/>
            <person name="Rohde M."/>
            <person name="Gronow S."/>
            <person name="Goker M."/>
            <person name="Detter J.C."/>
            <person name="Bristow J."/>
            <person name="Eisen J.A."/>
            <person name="Markowitz V."/>
            <person name="Hugenholtz P."/>
            <person name="Kyrpides N.C."/>
            <person name="Klenk H.P."/>
            <person name="Woyke T."/>
        </authorList>
    </citation>
    <scope>NUCLEOTIDE SEQUENCE</scope>
    <source>
        <strain evidence="4">DSM 17242 / JCM 16770 / AHN 2437 / CCUG 46020 / CIP 107999</strain>
    </source>
</reference>
<feature type="domain" description="Fibronectin type-III" evidence="2">
    <location>
        <begin position="226"/>
        <end position="311"/>
    </location>
</feature>
<dbReference type="InterPro" id="IPR013783">
    <property type="entry name" value="Ig-like_fold"/>
</dbReference>
<feature type="domain" description="Fibronectin type-III" evidence="2">
    <location>
        <begin position="33"/>
        <end position="116"/>
    </location>
</feature>
<dbReference type="SMART" id="SM00060">
    <property type="entry name" value="FN3"/>
    <property type="match status" value="3"/>
</dbReference>
<dbReference type="InterPro" id="IPR003961">
    <property type="entry name" value="FN3_dom"/>
</dbReference>
<dbReference type="AlphaFoldDB" id="I3YJ32"/>
<dbReference type="SUPFAM" id="SSF49265">
    <property type="entry name" value="Fibronectin type III"/>
    <property type="match status" value="2"/>
</dbReference>
<dbReference type="InterPro" id="IPR036116">
    <property type="entry name" value="FN3_sf"/>
</dbReference>
<proteinExistence type="predicted"/>
<feature type="signal peptide" evidence="1">
    <location>
        <begin position="1"/>
        <end position="21"/>
    </location>
</feature>
<evidence type="ECO:0000313" key="3">
    <source>
        <dbReference type="EMBL" id="AFL77000.1"/>
    </source>
</evidence>